<evidence type="ECO:0000313" key="3">
    <source>
        <dbReference type="Proteomes" id="UP000242502"/>
    </source>
</evidence>
<gene>
    <name evidence="2" type="ORF">AB835_10715</name>
</gene>
<feature type="domain" description="PilZ" evidence="1">
    <location>
        <begin position="3"/>
        <end position="86"/>
    </location>
</feature>
<dbReference type="GO" id="GO:0035438">
    <property type="term" value="F:cyclic-di-GMP binding"/>
    <property type="evidence" value="ECO:0007669"/>
    <property type="project" value="InterPro"/>
</dbReference>
<proteinExistence type="predicted"/>
<dbReference type="Pfam" id="PF07238">
    <property type="entry name" value="PilZ"/>
    <property type="match status" value="1"/>
</dbReference>
<evidence type="ECO:0000259" key="1">
    <source>
        <dbReference type="Pfam" id="PF07238"/>
    </source>
</evidence>
<dbReference type="Gene3D" id="2.40.10.220">
    <property type="entry name" value="predicted glycosyltransferase like domains"/>
    <property type="match status" value="1"/>
</dbReference>
<sequence>MGERRRFERKAASIRVEIMHPSIGTIIGSTQDISDGGASVQVDSYTIPPVGTKVNVRFIKVVGAINQEPVKMNVMYQQRNTIGLMFA</sequence>
<reference evidence="2 3" key="1">
    <citation type="journal article" date="2016" name="Appl. Environ. Microbiol.">
        <title>Lack of Overt Genome Reduction in the Bryostatin-Producing Bryozoan Symbiont "Candidatus Endobugula sertula".</title>
        <authorList>
            <person name="Miller I.J."/>
            <person name="Vanee N."/>
            <person name="Fong S.S."/>
            <person name="Lim-Fong G.E."/>
            <person name="Kwan J.C."/>
        </authorList>
    </citation>
    <scope>NUCLEOTIDE SEQUENCE [LARGE SCALE GENOMIC DNA]</scope>
    <source>
        <strain evidence="2">AB1-4</strain>
    </source>
</reference>
<dbReference type="Proteomes" id="UP000242502">
    <property type="component" value="Unassembled WGS sequence"/>
</dbReference>
<comment type="caution">
    <text evidence="2">The sequence shown here is derived from an EMBL/GenBank/DDBJ whole genome shotgun (WGS) entry which is preliminary data.</text>
</comment>
<dbReference type="InterPro" id="IPR009875">
    <property type="entry name" value="PilZ_domain"/>
</dbReference>
<name>A0A1D2QND1_9GAMM</name>
<dbReference type="EMBL" id="MDLC01000040">
    <property type="protein sequence ID" value="ODS23087.1"/>
    <property type="molecule type" value="Genomic_DNA"/>
</dbReference>
<dbReference type="STRING" id="62101.AB835_10715"/>
<accession>A0A1D2QND1</accession>
<keyword evidence="2" id="KW-0675">Receptor</keyword>
<dbReference type="AlphaFoldDB" id="A0A1D2QND1"/>
<evidence type="ECO:0000313" key="2">
    <source>
        <dbReference type="EMBL" id="ODS23087.1"/>
    </source>
</evidence>
<protein>
    <submittedName>
        <fullName evidence="2">TonB-dependent receptor</fullName>
    </submittedName>
</protein>
<dbReference type="SUPFAM" id="SSF141371">
    <property type="entry name" value="PilZ domain-like"/>
    <property type="match status" value="1"/>
</dbReference>
<organism evidence="2 3">
    <name type="scientific">Candidatus Endobugula sertula</name>
    <name type="common">Bugula neritina bacterial symbiont</name>
    <dbReference type="NCBI Taxonomy" id="62101"/>
    <lineage>
        <taxon>Bacteria</taxon>
        <taxon>Pseudomonadati</taxon>
        <taxon>Pseudomonadota</taxon>
        <taxon>Gammaproteobacteria</taxon>
        <taxon>Cellvibrionales</taxon>
        <taxon>Cellvibrionaceae</taxon>
        <taxon>Candidatus Endobugula</taxon>
    </lineage>
</organism>